<proteinExistence type="predicted"/>
<organism evidence="1 2">
    <name type="scientific">Marchantia polymorpha subsp. ruderalis</name>
    <dbReference type="NCBI Taxonomy" id="1480154"/>
    <lineage>
        <taxon>Eukaryota</taxon>
        <taxon>Viridiplantae</taxon>
        <taxon>Streptophyta</taxon>
        <taxon>Embryophyta</taxon>
        <taxon>Marchantiophyta</taxon>
        <taxon>Marchantiopsida</taxon>
        <taxon>Marchantiidae</taxon>
        <taxon>Marchantiales</taxon>
        <taxon>Marchantiaceae</taxon>
        <taxon>Marchantia</taxon>
    </lineage>
</organism>
<reference evidence="1" key="1">
    <citation type="submission" date="2016-03" db="EMBL/GenBank/DDBJ databases">
        <title>Mechanisms controlling the formation of the plant cell surface in tip-growing cells are functionally conserved among land plants.</title>
        <authorList>
            <person name="Honkanen S."/>
            <person name="Jones V.A."/>
            <person name="Morieri G."/>
            <person name="Champion C."/>
            <person name="Hetherington A.J."/>
            <person name="Kelly S."/>
            <person name="Saint-Marcoux D."/>
            <person name="Proust H."/>
            <person name="Prescott H."/>
            <person name="Dolan L."/>
        </authorList>
    </citation>
    <scope>NUCLEOTIDE SEQUENCE [LARGE SCALE GENOMIC DNA]</scope>
    <source>
        <tissue evidence="1">Whole gametophyte</tissue>
    </source>
</reference>
<accession>A0A176VDA5</accession>
<dbReference type="AlphaFoldDB" id="A0A176VDA5"/>
<gene>
    <name evidence="1" type="ORF">AXG93_2396s1310</name>
</gene>
<dbReference type="Proteomes" id="UP000077202">
    <property type="component" value="Unassembled WGS sequence"/>
</dbReference>
<protein>
    <submittedName>
        <fullName evidence="1">Uncharacterized protein</fullName>
    </submittedName>
</protein>
<sequence length="179" mass="19948">MSLRRAAMKVVLYHGDSETSFQSERRVWVLQTPQIVIGSRHLFHNTATILKVSVSEDLSSQHCLPRYEVALQFHKQDVYLTLAAHRMIGNTRSCCCGLLRLEEVDLDDSVHSQAEFADNGCVDSHFSTQGHNDVDAVENSIDNALDLPGKAEQTSYQPCEGVHDGLDGVLDDVNQPIDR</sequence>
<evidence type="ECO:0000313" key="2">
    <source>
        <dbReference type="Proteomes" id="UP000077202"/>
    </source>
</evidence>
<evidence type="ECO:0000313" key="1">
    <source>
        <dbReference type="EMBL" id="OAE18780.1"/>
    </source>
</evidence>
<name>A0A176VDA5_MARPO</name>
<keyword evidence="2" id="KW-1185">Reference proteome</keyword>
<dbReference type="EMBL" id="LVLJ01004011">
    <property type="protein sequence ID" value="OAE18780.1"/>
    <property type="molecule type" value="Genomic_DNA"/>
</dbReference>
<comment type="caution">
    <text evidence="1">The sequence shown here is derived from an EMBL/GenBank/DDBJ whole genome shotgun (WGS) entry which is preliminary data.</text>
</comment>